<proteinExistence type="predicted"/>
<evidence type="ECO:0008006" key="4">
    <source>
        <dbReference type="Google" id="ProtNLM"/>
    </source>
</evidence>
<evidence type="ECO:0000256" key="1">
    <source>
        <dbReference type="SAM" id="SignalP"/>
    </source>
</evidence>
<dbReference type="RefSeq" id="WP_139346251.1">
    <property type="nucleotide sequence ID" value="NZ_CANLQM010000005.1"/>
</dbReference>
<keyword evidence="3" id="KW-1185">Reference proteome</keyword>
<name>A0A7W9YZI4_9HYPH</name>
<feature type="signal peptide" evidence="1">
    <location>
        <begin position="1"/>
        <end position="20"/>
    </location>
</feature>
<gene>
    <name evidence="2" type="ORF">HNQ75_002445</name>
</gene>
<comment type="caution">
    <text evidence="2">The sequence shown here is derived from an EMBL/GenBank/DDBJ whole genome shotgun (WGS) entry which is preliminary data.</text>
</comment>
<organism evidence="2 3">
    <name type="scientific">Pseudorhizobium flavum</name>
    <dbReference type="NCBI Taxonomy" id="1335061"/>
    <lineage>
        <taxon>Bacteria</taxon>
        <taxon>Pseudomonadati</taxon>
        <taxon>Pseudomonadota</taxon>
        <taxon>Alphaproteobacteria</taxon>
        <taxon>Hyphomicrobiales</taxon>
        <taxon>Rhizobiaceae</taxon>
        <taxon>Rhizobium/Agrobacterium group</taxon>
        <taxon>Pseudorhizobium</taxon>
    </lineage>
</organism>
<evidence type="ECO:0000313" key="2">
    <source>
        <dbReference type="EMBL" id="MBB6180466.1"/>
    </source>
</evidence>
<evidence type="ECO:0000313" key="3">
    <source>
        <dbReference type="Proteomes" id="UP000535501"/>
    </source>
</evidence>
<dbReference type="EMBL" id="JACHEJ010000005">
    <property type="protein sequence ID" value="MBB6180466.1"/>
    <property type="molecule type" value="Genomic_DNA"/>
</dbReference>
<accession>A0A7W9YZI4</accession>
<protein>
    <recommendedName>
        <fullName evidence="4">DUF680 domain-containing protein</fullName>
    </recommendedName>
</protein>
<feature type="chain" id="PRO_5030511296" description="DUF680 domain-containing protein" evidence="1">
    <location>
        <begin position="21"/>
        <end position="66"/>
    </location>
</feature>
<reference evidence="2 3" key="1">
    <citation type="submission" date="2020-08" db="EMBL/GenBank/DDBJ databases">
        <title>Genomic Encyclopedia of Type Strains, Phase IV (KMG-IV): sequencing the most valuable type-strain genomes for metagenomic binning, comparative biology and taxonomic classification.</title>
        <authorList>
            <person name="Goeker M."/>
        </authorList>
    </citation>
    <scope>NUCLEOTIDE SEQUENCE [LARGE SCALE GENOMIC DNA]</scope>
    <source>
        <strain evidence="2 3">DSM 102134</strain>
    </source>
</reference>
<dbReference type="Proteomes" id="UP000535501">
    <property type="component" value="Unassembled WGS sequence"/>
</dbReference>
<keyword evidence="1" id="KW-0732">Signal</keyword>
<sequence>MKLILATLSALGLMASAALADCAGHPKVTASTSVDYSTTTASVASDDQTLVASKKKPVEEQSVATE</sequence>
<dbReference type="AlphaFoldDB" id="A0A7W9YZI4"/>